<dbReference type="OrthoDB" id="10440866at2759"/>
<name>A0A1L9UP43_ASPBC</name>
<reference evidence="2" key="1">
    <citation type="journal article" date="2017" name="Genome Biol.">
        <title>Comparative genomics reveals high biological diversity and specific adaptations in the industrially and medically important fungal genus Aspergillus.</title>
        <authorList>
            <person name="de Vries R.P."/>
            <person name="Riley R."/>
            <person name="Wiebenga A."/>
            <person name="Aguilar-Osorio G."/>
            <person name="Amillis S."/>
            <person name="Uchima C.A."/>
            <person name="Anderluh G."/>
            <person name="Asadollahi M."/>
            <person name="Askin M."/>
            <person name="Barry K."/>
            <person name="Battaglia E."/>
            <person name="Bayram O."/>
            <person name="Benocci T."/>
            <person name="Braus-Stromeyer S.A."/>
            <person name="Caldana C."/>
            <person name="Canovas D."/>
            <person name="Cerqueira G.C."/>
            <person name="Chen F."/>
            <person name="Chen W."/>
            <person name="Choi C."/>
            <person name="Clum A."/>
            <person name="Dos Santos R.A."/>
            <person name="Damasio A.R."/>
            <person name="Diallinas G."/>
            <person name="Emri T."/>
            <person name="Fekete E."/>
            <person name="Flipphi M."/>
            <person name="Freyberg S."/>
            <person name="Gallo A."/>
            <person name="Gournas C."/>
            <person name="Habgood R."/>
            <person name="Hainaut M."/>
            <person name="Harispe M.L."/>
            <person name="Henrissat B."/>
            <person name="Hilden K.S."/>
            <person name="Hope R."/>
            <person name="Hossain A."/>
            <person name="Karabika E."/>
            <person name="Karaffa L."/>
            <person name="Karanyi Z."/>
            <person name="Krasevec N."/>
            <person name="Kuo A."/>
            <person name="Kusch H."/>
            <person name="LaButti K."/>
            <person name="Lagendijk E.L."/>
            <person name="Lapidus A."/>
            <person name="Levasseur A."/>
            <person name="Lindquist E."/>
            <person name="Lipzen A."/>
            <person name="Logrieco A.F."/>
            <person name="MacCabe A."/>
            <person name="Maekelae M.R."/>
            <person name="Malavazi I."/>
            <person name="Melin P."/>
            <person name="Meyer V."/>
            <person name="Mielnichuk N."/>
            <person name="Miskei M."/>
            <person name="Molnar A.P."/>
            <person name="Mule G."/>
            <person name="Ngan C.Y."/>
            <person name="Orejas M."/>
            <person name="Orosz E."/>
            <person name="Ouedraogo J.P."/>
            <person name="Overkamp K.M."/>
            <person name="Park H.-S."/>
            <person name="Perrone G."/>
            <person name="Piumi F."/>
            <person name="Punt P.J."/>
            <person name="Ram A.F."/>
            <person name="Ramon A."/>
            <person name="Rauscher S."/>
            <person name="Record E."/>
            <person name="Riano-Pachon D.M."/>
            <person name="Robert V."/>
            <person name="Roehrig J."/>
            <person name="Ruller R."/>
            <person name="Salamov A."/>
            <person name="Salih N.S."/>
            <person name="Samson R.A."/>
            <person name="Sandor E."/>
            <person name="Sanguinetti M."/>
            <person name="Schuetze T."/>
            <person name="Sepcic K."/>
            <person name="Shelest E."/>
            <person name="Sherlock G."/>
            <person name="Sophianopoulou V."/>
            <person name="Squina F.M."/>
            <person name="Sun H."/>
            <person name="Susca A."/>
            <person name="Todd R.B."/>
            <person name="Tsang A."/>
            <person name="Unkles S.E."/>
            <person name="van de Wiele N."/>
            <person name="van Rossen-Uffink D."/>
            <person name="Oliveira J.V."/>
            <person name="Vesth T.C."/>
            <person name="Visser J."/>
            <person name="Yu J.-H."/>
            <person name="Zhou M."/>
            <person name="Andersen M.R."/>
            <person name="Archer D.B."/>
            <person name="Baker S.E."/>
            <person name="Benoit I."/>
            <person name="Brakhage A.A."/>
            <person name="Braus G.H."/>
            <person name="Fischer R."/>
            <person name="Frisvad J.C."/>
            <person name="Goldman G.H."/>
            <person name="Houbraken J."/>
            <person name="Oakley B."/>
            <person name="Pocsi I."/>
            <person name="Scazzocchio C."/>
            <person name="Seiboth B."/>
            <person name="vanKuyk P.A."/>
            <person name="Wortman J."/>
            <person name="Dyer P.S."/>
            <person name="Grigoriev I.V."/>
        </authorList>
    </citation>
    <scope>NUCLEOTIDE SEQUENCE [LARGE SCALE GENOMIC DNA]</scope>
    <source>
        <strain evidence="2">CBS 101740 / IMI 381727 / IBT 21946</strain>
    </source>
</reference>
<dbReference type="OMA" id="CLADRSD"/>
<accession>A0A1L9UP43</accession>
<dbReference type="VEuPathDB" id="FungiDB:ASPBRDRAFT_64154"/>
<keyword evidence="2" id="KW-1185">Reference proteome</keyword>
<organism evidence="1 2">
    <name type="scientific">Aspergillus brasiliensis (strain CBS 101740 / IMI 381727 / IBT 21946)</name>
    <dbReference type="NCBI Taxonomy" id="767769"/>
    <lineage>
        <taxon>Eukaryota</taxon>
        <taxon>Fungi</taxon>
        <taxon>Dikarya</taxon>
        <taxon>Ascomycota</taxon>
        <taxon>Pezizomycotina</taxon>
        <taxon>Eurotiomycetes</taxon>
        <taxon>Eurotiomycetidae</taxon>
        <taxon>Eurotiales</taxon>
        <taxon>Aspergillaceae</taxon>
        <taxon>Aspergillus</taxon>
        <taxon>Aspergillus subgen. Circumdati</taxon>
    </lineage>
</organism>
<dbReference type="RefSeq" id="XP_067480658.1">
    <property type="nucleotide sequence ID" value="XM_067628455.1"/>
</dbReference>
<proteinExistence type="predicted"/>
<protein>
    <submittedName>
        <fullName evidence="1">Uncharacterized protein</fullName>
    </submittedName>
</protein>
<evidence type="ECO:0000313" key="2">
    <source>
        <dbReference type="Proteomes" id="UP000184499"/>
    </source>
</evidence>
<dbReference type="AlphaFoldDB" id="A0A1L9UP43"/>
<evidence type="ECO:0000313" key="1">
    <source>
        <dbReference type="EMBL" id="OJJ73410.1"/>
    </source>
</evidence>
<dbReference type="Proteomes" id="UP000184499">
    <property type="component" value="Unassembled WGS sequence"/>
</dbReference>
<dbReference type="GeneID" id="93580943"/>
<gene>
    <name evidence="1" type="ORF">ASPBRDRAFT_64154</name>
</gene>
<sequence length="115" mass="12893">MASPKAIILAIIFYYMLLHPKKPKKSSSNNFLLAILFIFTIFTLFTTCLADHSDTKVTNTTVVYDWETPDQNLTVIWDIDNAETVNVYGDNGVMVHPVRMIIIPSVVVAGVFSLL</sequence>
<dbReference type="EMBL" id="KV878682">
    <property type="protein sequence ID" value="OJJ73410.1"/>
    <property type="molecule type" value="Genomic_DNA"/>
</dbReference>